<dbReference type="InterPro" id="IPR001279">
    <property type="entry name" value="Metallo-B-lactamas"/>
</dbReference>
<dbReference type="SMART" id="SM00849">
    <property type="entry name" value="Lactamase_B"/>
    <property type="match status" value="1"/>
</dbReference>
<dbReference type="RefSeq" id="WP_191173189.1">
    <property type="nucleotide sequence ID" value="NZ_JACXZS010000014.1"/>
</dbReference>
<name>A0ABR8NWZ1_9MICO</name>
<dbReference type="SUPFAM" id="SSF56281">
    <property type="entry name" value="Metallo-hydrolase/oxidoreductase"/>
    <property type="match status" value="1"/>
</dbReference>
<dbReference type="InterPro" id="IPR050855">
    <property type="entry name" value="NDM-1-like"/>
</dbReference>
<proteinExistence type="predicted"/>
<dbReference type="PANTHER" id="PTHR42951:SF22">
    <property type="entry name" value="METALLO BETA-LACTAMASE SUPERFAMILY LIPOPROTEIN"/>
    <property type="match status" value="1"/>
</dbReference>
<gene>
    <name evidence="2" type="ORF">IF188_17990</name>
</gene>
<sequence>MLTQVADGVFVHEAEFVQSNTVVVQGEDGVLLVDPGITRDELACLASDLEALGARVAAGFSTHPDWDHLLWDARFGDAPRFATARGAASAREQLSKPGATDEIVAHLEGTGIEEDVPMDLLGLVTGLPDGADEVPWRGPHARILEHSAHAPGHAALWIEDRRVLIAGDMLSDVLIPMFDLDGTADPLGDYLGALRLMDGVAGDAAVVIPGHGSVGGPGEVAARIAQDRAYVEALQDGVEPADPRIGPAAREGWEWVADVHAGQAEALRRRGEE</sequence>
<evidence type="ECO:0000313" key="2">
    <source>
        <dbReference type="EMBL" id="MBD3943586.1"/>
    </source>
</evidence>
<evidence type="ECO:0000313" key="3">
    <source>
        <dbReference type="Proteomes" id="UP000598426"/>
    </source>
</evidence>
<evidence type="ECO:0000259" key="1">
    <source>
        <dbReference type="SMART" id="SM00849"/>
    </source>
</evidence>
<protein>
    <submittedName>
        <fullName evidence="2">MBL fold metallo-hydrolase</fullName>
    </submittedName>
</protein>
<dbReference type="PANTHER" id="PTHR42951">
    <property type="entry name" value="METALLO-BETA-LACTAMASE DOMAIN-CONTAINING"/>
    <property type="match status" value="1"/>
</dbReference>
<dbReference type="Gene3D" id="3.60.15.10">
    <property type="entry name" value="Ribonuclease Z/Hydroxyacylglutathione hydrolase-like"/>
    <property type="match status" value="1"/>
</dbReference>
<dbReference type="Proteomes" id="UP000598426">
    <property type="component" value="Unassembled WGS sequence"/>
</dbReference>
<feature type="domain" description="Metallo-beta-lactamase" evidence="1">
    <location>
        <begin position="18"/>
        <end position="211"/>
    </location>
</feature>
<dbReference type="EMBL" id="JACXZS010000014">
    <property type="protein sequence ID" value="MBD3943586.1"/>
    <property type="molecule type" value="Genomic_DNA"/>
</dbReference>
<reference evidence="2 3" key="1">
    <citation type="submission" date="2020-09" db="EMBL/GenBank/DDBJ databases">
        <title>Isolation and identification of active actinomycetes.</title>
        <authorList>
            <person name="Li X."/>
        </authorList>
    </citation>
    <scope>NUCLEOTIDE SEQUENCE [LARGE SCALE GENOMIC DNA]</scope>
    <source>
        <strain evidence="2 3">NEAU-LLC</strain>
    </source>
</reference>
<dbReference type="InterPro" id="IPR036866">
    <property type="entry name" value="RibonucZ/Hydroxyglut_hydro"/>
</dbReference>
<dbReference type="Pfam" id="PF00753">
    <property type="entry name" value="Lactamase_B"/>
    <property type="match status" value="1"/>
</dbReference>
<accession>A0ABR8NWZ1</accession>
<keyword evidence="3" id="KW-1185">Reference proteome</keyword>
<organism evidence="2 3">
    <name type="scientific">Microbacterium helvum</name>
    <dbReference type="NCBI Taxonomy" id="2773713"/>
    <lineage>
        <taxon>Bacteria</taxon>
        <taxon>Bacillati</taxon>
        <taxon>Actinomycetota</taxon>
        <taxon>Actinomycetes</taxon>
        <taxon>Micrococcales</taxon>
        <taxon>Microbacteriaceae</taxon>
        <taxon>Microbacterium</taxon>
    </lineage>
</organism>
<comment type="caution">
    <text evidence="2">The sequence shown here is derived from an EMBL/GenBank/DDBJ whole genome shotgun (WGS) entry which is preliminary data.</text>
</comment>